<comment type="caution">
    <text evidence="3">The sequence shown here is derived from an EMBL/GenBank/DDBJ whole genome shotgun (WGS) entry which is preliminary data.</text>
</comment>
<evidence type="ECO:0000256" key="1">
    <source>
        <dbReference type="SAM" id="Coils"/>
    </source>
</evidence>
<dbReference type="Proteomes" id="UP000304900">
    <property type="component" value="Unassembled WGS sequence"/>
</dbReference>
<feature type="transmembrane region" description="Helical" evidence="2">
    <location>
        <begin position="6"/>
        <end position="28"/>
    </location>
</feature>
<dbReference type="EMBL" id="SZVO01000012">
    <property type="protein sequence ID" value="TKT89475.1"/>
    <property type="molecule type" value="Genomic_DNA"/>
</dbReference>
<dbReference type="AlphaFoldDB" id="A0A4U6CZW1"/>
<organism evidence="3 4">
    <name type="scientific">Dyadobacter frigoris</name>
    <dbReference type="NCBI Taxonomy" id="2576211"/>
    <lineage>
        <taxon>Bacteria</taxon>
        <taxon>Pseudomonadati</taxon>
        <taxon>Bacteroidota</taxon>
        <taxon>Cytophagia</taxon>
        <taxon>Cytophagales</taxon>
        <taxon>Spirosomataceae</taxon>
        <taxon>Dyadobacter</taxon>
    </lineage>
</organism>
<evidence type="ECO:0000256" key="2">
    <source>
        <dbReference type="SAM" id="Phobius"/>
    </source>
</evidence>
<protein>
    <submittedName>
        <fullName evidence="3">Uncharacterized protein</fullName>
    </submittedName>
</protein>
<dbReference type="RefSeq" id="WP_137342612.1">
    <property type="nucleotide sequence ID" value="NZ_SZVO01000012.1"/>
</dbReference>
<keyword evidence="2" id="KW-0472">Membrane</keyword>
<feature type="coiled-coil region" evidence="1">
    <location>
        <begin position="49"/>
        <end position="97"/>
    </location>
</feature>
<name>A0A4U6CZW1_9BACT</name>
<dbReference type="OrthoDB" id="1367676at2"/>
<gene>
    <name evidence="3" type="ORF">FDK13_24340</name>
</gene>
<reference evidence="3 4" key="1">
    <citation type="submission" date="2019-05" db="EMBL/GenBank/DDBJ databases">
        <title>Dyadobacter AR-3-8 sp. nov., isolated from arctic soil.</title>
        <authorList>
            <person name="Chaudhary D.K."/>
        </authorList>
    </citation>
    <scope>NUCLEOTIDE SEQUENCE [LARGE SCALE GENOMIC DNA]</scope>
    <source>
        <strain evidence="3 4">AR-3-8</strain>
    </source>
</reference>
<evidence type="ECO:0000313" key="4">
    <source>
        <dbReference type="Proteomes" id="UP000304900"/>
    </source>
</evidence>
<keyword evidence="2" id="KW-1133">Transmembrane helix</keyword>
<keyword evidence="1" id="KW-0175">Coiled coil</keyword>
<sequence length="107" mass="12348">MQDPQNYFTEIITGFLSSLSAAGITWFYSRKKQVKEVEALELDLVDRAIRIWRETGEALEAKVNKLEGRVNDLSDENVQLKIENKGLRKEILTLTKRVQAFITKYGE</sequence>
<proteinExistence type="predicted"/>
<keyword evidence="2" id="KW-0812">Transmembrane</keyword>
<evidence type="ECO:0000313" key="3">
    <source>
        <dbReference type="EMBL" id="TKT89475.1"/>
    </source>
</evidence>
<accession>A0A4U6CZW1</accession>
<keyword evidence="4" id="KW-1185">Reference proteome</keyword>